<name>A0AAV4W1M6_CAEEX</name>
<proteinExistence type="predicted"/>
<comment type="caution">
    <text evidence="1">The sequence shown here is derived from an EMBL/GenBank/DDBJ whole genome shotgun (WGS) entry which is preliminary data.</text>
</comment>
<evidence type="ECO:0000313" key="1">
    <source>
        <dbReference type="EMBL" id="GIY76153.1"/>
    </source>
</evidence>
<dbReference type="Proteomes" id="UP001054945">
    <property type="component" value="Unassembled WGS sequence"/>
</dbReference>
<dbReference type="AlphaFoldDB" id="A0AAV4W1M6"/>
<keyword evidence="2" id="KW-1185">Reference proteome</keyword>
<sequence length="80" mass="8936">MCSFPTKQRAKNEDKAHGFMTVARPDRSAMDWNTAAAQSFHSWTLAPLDGYHACAIKWGFDTFEWPGSDKVRATTGDAIK</sequence>
<protein>
    <submittedName>
        <fullName evidence="1">Uncharacterized protein</fullName>
    </submittedName>
</protein>
<reference evidence="1 2" key="1">
    <citation type="submission" date="2021-06" db="EMBL/GenBank/DDBJ databases">
        <title>Caerostris extrusa draft genome.</title>
        <authorList>
            <person name="Kono N."/>
            <person name="Arakawa K."/>
        </authorList>
    </citation>
    <scope>NUCLEOTIDE SEQUENCE [LARGE SCALE GENOMIC DNA]</scope>
</reference>
<organism evidence="1 2">
    <name type="scientific">Caerostris extrusa</name>
    <name type="common">Bark spider</name>
    <name type="synonym">Caerostris bankana</name>
    <dbReference type="NCBI Taxonomy" id="172846"/>
    <lineage>
        <taxon>Eukaryota</taxon>
        <taxon>Metazoa</taxon>
        <taxon>Ecdysozoa</taxon>
        <taxon>Arthropoda</taxon>
        <taxon>Chelicerata</taxon>
        <taxon>Arachnida</taxon>
        <taxon>Araneae</taxon>
        <taxon>Araneomorphae</taxon>
        <taxon>Entelegynae</taxon>
        <taxon>Araneoidea</taxon>
        <taxon>Araneidae</taxon>
        <taxon>Caerostris</taxon>
    </lineage>
</organism>
<evidence type="ECO:0000313" key="2">
    <source>
        <dbReference type="Proteomes" id="UP001054945"/>
    </source>
</evidence>
<gene>
    <name evidence="1" type="ORF">CEXT_707781</name>
</gene>
<accession>A0AAV4W1M6</accession>
<dbReference type="EMBL" id="BPLR01015443">
    <property type="protein sequence ID" value="GIY76153.1"/>
    <property type="molecule type" value="Genomic_DNA"/>
</dbReference>